<proteinExistence type="predicted"/>
<name>A0ABQ9XN89_9EUKA</name>
<gene>
    <name evidence="2" type="ORF">BLNAU_11118</name>
</gene>
<evidence type="ECO:0000256" key="1">
    <source>
        <dbReference type="SAM" id="MobiDB-lite"/>
    </source>
</evidence>
<dbReference type="Proteomes" id="UP001281761">
    <property type="component" value="Unassembled WGS sequence"/>
</dbReference>
<protein>
    <submittedName>
        <fullName evidence="2">Uncharacterized protein</fullName>
    </submittedName>
</protein>
<feature type="region of interest" description="Disordered" evidence="1">
    <location>
        <begin position="63"/>
        <end position="142"/>
    </location>
</feature>
<dbReference type="EMBL" id="JARBJD010000085">
    <property type="protein sequence ID" value="KAK2953858.1"/>
    <property type="molecule type" value="Genomic_DNA"/>
</dbReference>
<evidence type="ECO:0000313" key="2">
    <source>
        <dbReference type="EMBL" id="KAK2953858.1"/>
    </source>
</evidence>
<keyword evidence="3" id="KW-1185">Reference proteome</keyword>
<comment type="caution">
    <text evidence="2">The sequence shown here is derived from an EMBL/GenBank/DDBJ whole genome shotgun (WGS) entry which is preliminary data.</text>
</comment>
<sequence>MAVDQAILKDATRYSSSCTLDSGKAESAEPLFKAVVVLICEYGGPDAGLLPPTTLLDPRESCLPADQDIGGAEGARISPTEGTPQPLRALQKSDVARAGDKQSRIKTGIASSKKVQKKQFEEGQSETIHQFRNSDREKIKHC</sequence>
<organism evidence="2 3">
    <name type="scientific">Blattamonas nauphoetae</name>
    <dbReference type="NCBI Taxonomy" id="2049346"/>
    <lineage>
        <taxon>Eukaryota</taxon>
        <taxon>Metamonada</taxon>
        <taxon>Preaxostyla</taxon>
        <taxon>Oxymonadida</taxon>
        <taxon>Blattamonas</taxon>
    </lineage>
</organism>
<reference evidence="2 3" key="1">
    <citation type="journal article" date="2022" name="bioRxiv">
        <title>Genomics of Preaxostyla Flagellates Illuminates Evolutionary Transitions and the Path Towards Mitochondrial Loss.</title>
        <authorList>
            <person name="Novak L.V.F."/>
            <person name="Treitli S.C."/>
            <person name="Pyrih J."/>
            <person name="Halakuc P."/>
            <person name="Pipaliya S.V."/>
            <person name="Vacek V."/>
            <person name="Brzon O."/>
            <person name="Soukal P."/>
            <person name="Eme L."/>
            <person name="Dacks J.B."/>
            <person name="Karnkowska A."/>
            <person name="Elias M."/>
            <person name="Hampl V."/>
        </authorList>
    </citation>
    <scope>NUCLEOTIDE SEQUENCE [LARGE SCALE GENOMIC DNA]</scope>
    <source>
        <strain evidence="2">NAU3</strain>
        <tissue evidence="2">Gut</tissue>
    </source>
</reference>
<feature type="compositionally biased region" description="Basic and acidic residues" evidence="1">
    <location>
        <begin position="94"/>
        <end position="103"/>
    </location>
</feature>
<accession>A0ABQ9XN89</accession>
<evidence type="ECO:0000313" key="3">
    <source>
        <dbReference type="Proteomes" id="UP001281761"/>
    </source>
</evidence>
<feature type="compositionally biased region" description="Basic and acidic residues" evidence="1">
    <location>
        <begin position="132"/>
        <end position="142"/>
    </location>
</feature>